<proteinExistence type="predicted"/>
<dbReference type="EMBL" id="JACEIK010000163">
    <property type="protein sequence ID" value="MCD7451338.1"/>
    <property type="molecule type" value="Genomic_DNA"/>
</dbReference>
<feature type="non-terminal residue" evidence="1">
    <location>
        <position position="1"/>
    </location>
</feature>
<name>A0ABS8RX05_DATST</name>
<comment type="caution">
    <text evidence="1">The sequence shown here is derived from an EMBL/GenBank/DDBJ whole genome shotgun (WGS) entry which is preliminary data.</text>
</comment>
<accession>A0ABS8RX05</accession>
<keyword evidence="2" id="KW-1185">Reference proteome</keyword>
<evidence type="ECO:0000313" key="1">
    <source>
        <dbReference type="EMBL" id="MCD7451338.1"/>
    </source>
</evidence>
<organism evidence="1 2">
    <name type="scientific">Datura stramonium</name>
    <name type="common">Jimsonweed</name>
    <name type="synonym">Common thornapple</name>
    <dbReference type="NCBI Taxonomy" id="4076"/>
    <lineage>
        <taxon>Eukaryota</taxon>
        <taxon>Viridiplantae</taxon>
        <taxon>Streptophyta</taxon>
        <taxon>Embryophyta</taxon>
        <taxon>Tracheophyta</taxon>
        <taxon>Spermatophyta</taxon>
        <taxon>Magnoliopsida</taxon>
        <taxon>eudicotyledons</taxon>
        <taxon>Gunneridae</taxon>
        <taxon>Pentapetalae</taxon>
        <taxon>asterids</taxon>
        <taxon>lamiids</taxon>
        <taxon>Solanales</taxon>
        <taxon>Solanaceae</taxon>
        <taxon>Solanoideae</taxon>
        <taxon>Datureae</taxon>
        <taxon>Datura</taxon>
    </lineage>
</organism>
<dbReference type="Proteomes" id="UP000823775">
    <property type="component" value="Unassembled WGS sequence"/>
</dbReference>
<feature type="non-terminal residue" evidence="1">
    <location>
        <position position="89"/>
    </location>
</feature>
<sequence>LRCEFNKFTIRSRYGLRMLEMSPSAKFIALGSLSMATVEAALACLGLCYAPDDSTLPHSRKGLIDGSTGLLYYWNLEFNVTQYENHFGC</sequence>
<gene>
    <name evidence="1" type="ORF">HAX54_011122</name>
</gene>
<evidence type="ECO:0000313" key="2">
    <source>
        <dbReference type="Proteomes" id="UP000823775"/>
    </source>
</evidence>
<protein>
    <submittedName>
        <fullName evidence="1">Uncharacterized protein</fullName>
    </submittedName>
</protein>
<reference evidence="1 2" key="1">
    <citation type="journal article" date="2021" name="BMC Genomics">
        <title>Datura genome reveals duplications of psychoactive alkaloid biosynthetic genes and high mutation rate following tissue culture.</title>
        <authorList>
            <person name="Rajewski A."/>
            <person name="Carter-House D."/>
            <person name="Stajich J."/>
            <person name="Litt A."/>
        </authorList>
    </citation>
    <scope>NUCLEOTIDE SEQUENCE [LARGE SCALE GENOMIC DNA]</scope>
    <source>
        <strain evidence="1">AR-01</strain>
    </source>
</reference>